<organism evidence="4 5">
    <name type="scientific">Prevotella brunnea</name>
    <dbReference type="NCBI Taxonomy" id="2508867"/>
    <lineage>
        <taxon>Bacteria</taxon>
        <taxon>Pseudomonadati</taxon>
        <taxon>Bacteroidota</taxon>
        <taxon>Bacteroidia</taxon>
        <taxon>Bacteroidales</taxon>
        <taxon>Prevotellaceae</taxon>
        <taxon>Prevotella</taxon>
    </lineage>
</organism>
<feature type="repeat" description="TPR" evidence="1">
    <location>
        <begin position="460"/>
        <end position="493"/>
    </location>
</feature>
<dbReference type="InterPro" id="IPR024480">
    <property type="entry name" value="DUF3868"/>
</dbReference>
<keyword evidence="2" id="KW-0732">Signal</keyword>
<dbReference type="OrthoDB" id="1100173at2"/>
<dbReference type="PROSITE" id="PS50005">
    <property type="entry name" value="TPR"/>
    <property type="match status" value="1"/>
</dbReference>
<keyword evidence="5" id="KW-1185">Reference proteome</keyword>
<evidence type="ECO:0000259" key="3">
    <source>
        <dbReference type="Pfam" id="PF12984"/>
    </source>
</evidence>
<keyword evidence="1" id="KW-0802">TPR repeat</keyword>
<sequence length="514" mass="59356">MKKCILFILIQVACCTVSIAQQVQYAVTEPSPLRITETSCNINGDSLHIGFVINLQGNVIRSGEALHLVPVYRIGNDEVRLPEILINGKRNSKYYRRDRALLSHEQYWSTKPYAELTLNKRIPQKIRYDKRVVLPAEFRNQPTGHVYIERFVEDCCDWRFVGSDLLKPTVVSEISPAAIPMQNLVFDESNVVFVRPAHETKKLRNELLSLRINFIVNRSDILPTYKNNADELRKADALLRPLSTRRETYTINSAIIRGYASPEDTYEHNLKLSQHRADNFKSYIISRYGLTGLSSFPSQGMGEDWDGLRKLVEESIMPYREKVLDIIDFVDLNKGREKQLMDLGGGVPYKFMLANLFPPLRRMEMEVSYTVRPFEEKETDKVFETRPQDLSPEELFLLARRRNAPPVTDEERAKYGREYDMAVQLYPKNEIVLLNASSAALIRGDEDIAWEYLNKIKSLPEAANNLGVYYMLHGDNARAEQYLRRALTVMQTKETAKRNLKVLELRKQNVSIQQ</sequence>
<name>A0A5C8GNF4_9BACT</name>
<dbReference type="Proteomes" id="UP000321612">
    <property type="component" value="Unassembled WGS sequence"/>
</dbReference>
<dbReference type="Gene3D" id="1.25.40.10">
    <property type="entry name" value="Tetratricopeptide repeat domain"/>
    <property type="match status" value="1"/>
</dbReference>
<dbReference type="InterPro" id="IPR019734">
    <property type="entry name" value="TPR_rpt"/>
</dbReference>
<dbReference type="AlphaFoldDB" id="A0A5C8GNF4"/>
<feature type="chain" id="PRO_5022693882" evidence="2">
    <location>
        <begin position="21"/>
        <end position="514"/>
    </location>
</feature>
<proteinExistence type="predicted"/>
<gene>
    <name evidence="4" type="ORF">ETF27_04960</name>
</gene>
<dbReference type="InterPro" id="IPR011990">
    <property type="entry name" value="TPR-like_helical_dom_sf"/>
</dbReference>
<evidence type="ECO:0000313" key="4">
    <source>
        <dbReference type="EMBL" id="TXJ62353.1"/>
    </source>
</evidence>
<feature type="domain" description="DUF3868" evidence="3">
    <location>
        <begin position="5"/>
        <end position="104"/>
    </location>
</feature>
<protein>
    <submittedName>
        <fullName evidence="4">DUF3868 domain-containing protein</fullName>
    </submittedName>
</protein>
<dbReference type="Pfam" id="PF12984">
    <property type="entry name" value="DUF3868"/>
    <property type="match status" value="1"/>
</dbReference>
<dbReference type="SUPFAM" id="SSF48452">
    <property type="entry name" value="TPR-like"/>
    <property type="match status" value="1"/>
</dbReference>
<dbReference type="InterPro" id="IPR036737">
    <property type="entry name" value="OmpA-like_sf"/>
</dbReference>
<dbReference type="SUPFAM" id="SSF103088">
    <property type="entry name" value="OmpA-like"/>
    <property type="match status" value="1"/>
</dbReference>
<evidence type="ECO:0000313" key="5">
    <source>
        <dbReference type="Proteomes" id="UP000321612"/>
    </source>
</evidence>
<dbReference type="EMBL" id="SDIK01000033">
    <property type="protein sequence ID" value="TXJ62353.1"/>
    <property type="molecule type" value="Genomic_DNA"/>
</dbReference>
<dbReference type="RefSeq" id="WP_147785562.1">
    <property type="nucleotide sequence ID" value="NZ_SDIK01000033.1"/>
</dbReference>
<evidence type="ECO:0000256" key="2">
    <source>
        <dbReference type="SAM" id="SignalP"/>
    </source>
</evidence>
<evidence type="ECO:0000256" key="1">
    <source>
        <dbReference type="PROSITE-ProRule" id="PRU00339"/>
    </source>
</evidence>
<accession>A0A5C8GNF4</accession>
<dbReference type="Gene3D" id="3.30.1330.60">
    <property type="entry name" value="OmpA-like domain"/>
    <property type="match status" value="1"/>
</dbReference>
<comment type="caution">
    <text evidence="4">The sequence shown here is derived from an EMBL/GenBank/DDBJ whole genome shotgun (WGS) entry which is preliminary data.</text>
</comment>
<feature type="signal peptide" evidence="2">
    <location>
        <begin position="1"/>
        <end position="20"/>
    </location>
</feature>
<reference evidence="5" key="1">
    <citation type="submission" date="2019-05" db="EMBL/GenBank/DDBJ databases">
        <title>Prevotella brunnea sp. nov., isolated from a wound of a patient.</title>
        <authorList>
            <person name="Buhl M."/>
        </authorList>
    </citation>
    <scope>NUCLEOTIDE SEQUENCE [LARGE SCALE GENOMIC DNA]</scope>
    <source>
        <strain evidence="5">A2672</strain>
    </source>
</reference>